<organism evidence="1 2">
    <name type="scientific">Steinernema carpocapsae</name>
    <name type="common">Entomopathogenic nematode</name>
    <dbReference type="NCBI Taxonomy" id="34508"/>
    <lineage>
        <taxon>Eukaryota</taxon>
        <taxon>Metazoa</taxon>
        <taxon>Ecdysozoa</taxon>
        <taxon>Nematoda</taxon>
        <taxon>Chromadorea</taxon>
        <taxon>Rhabditida</taxon>
        <taxon>Tylenchina</taxon>
        <taxon>Panagrolaimomorpha</taxon>
        <taxon>Strongyloidoidea</taxon>
        <taxon>Steinernematidae</taxon>
        <taxon>Steinernema</taxon>
    </lineage>
</organism>
<reference evidence="1 2" key="1">
    <citation type="journal article" date="2015" name="Genome Biol.">
        <title>Comparative genomics of Steinernema reveals deeply conserved gene regulatory networks.</title>
        <authorList>
            <person name="Dillman A.R."/>
            <person name="Macchietto M."/>
            <person name="Porter C.F."/>
            <person name="Rogers A."/>
            <person name="Williams B."/>
            <person name="Antoshechkin I."/>
            <person name="Lee M.M."/>
            <person name="Goodwin Z."/>
            <person name="Lu X."/>
            <person name="Lewis E.E."/>
            <person name="Goodrich-Blair H."/>
            <person name="Stock S.P."/>
            <person name="Adams B.J."/>
            <person name="Sternberg P.W."/>
            <person name="Mortazavi A."/>
        </authorList>
    </citation>
    <scope>NUCLEOTIDE SEQUENCE [LARGE SCALE GENOMIC DNA]</scope>
    <source>
        <strain evidence="1 2">ALL</strain>
    </source>
</reference>
<evidence type="ECO:0000313" key="1">
    <source>
        <dbReference type="EMBL" id="TKR68642.1"/>
    </source>
</evidence>
<proteinExistence type="predicted"/>
<name>A0A4U5MHN5_STECR</name>
<protein>
    <submittedName>
        <fullName evidence="1">Uncharacterized protein</fullName>
    </submittedName>
</protein>
<dbReference type="EMBL" id="AZBU02000008">
    <property type="protein sequence ID" value="TKR68642.1"/>
    <property type="molecule type" value="Genomic_DNA"/>
</dbReference>
<sequence length="86" mass="9916">MKSTTLIPFFPEILLTKFNYFTSLYNNMFVGIVAIKPNFWNLRNYSIDCAVDSDLRFWSNALLALVTLAKKAISTTRKDWKTASMP</sequence>
<comment type="caution">
    <text evidence="1">The sequence shown here is derived from an EMBL/GenBank/DDBJ whole genome shotgun (WGS) entry which is preliminary data.</text>
</comment>
<evidence type="ECO:0000313" key="2">
    <source>
        <dbReference type="Proteomes" id="UP000298663"/>
    </source>
</evidence>
<accession>A0A4U5MHN5</accession>
<dbReference type="AlphaFoldDB" id="A0A4U5MHN5"/>
<reference evidence="1 2" key="2">
    <citation type="journal article" date="2019" name="G3 (Bethesda)">
        <title>Hybrid Assembly of the Genome of the Entomopathogenic Nematode Steinernema carpocapsae Identifies the X-Chromosome.</title>
        <authorList>
            <person name="Serra L."/>
            <person name="Macchietto M."/>
            <person name="Macias-Munoz A."/>
            <person name="McGill C.J."/>
            <person name="Rodriguez I.M."/>
            <person name="Rodriguez B."/>
            <person name="Murad R."/>
            <person name="Mortazavi A."/>
        </authorList>
    </citation>
    <scope>NUCLEOTIDE SEQUENCE [LARGE SCALE GENOMIC DNA]</scope>
    <source>
        <strain evidence="1 2">ALL</strain>
    </source>
</reference>
<dbReference type="Proteomes" id="UP000298663">
    <property type="component" value="Unassembled WGS sequence"/>
</dbReference>
<keyword evidence="2" id="KW-1185">Reference proteome</keyword>
<gene>
    <name evidence="1" type="ORF">L596_024600</name>
</gene>